<comment type="caution">
    <text evidence="4">The sequence shown here is derived from an EMBL/GenBank/DDBJ whole genome shotgun (WGS) entry which is preliminary data.</text>
</comment>
<proteinExistence type="inferred from homology"/>
<dbReference type="InterPro" id="IPR050921">
    <property type="entry name" value="T4SS_GSP_E_ATPase"/>
</dbReference>
<keyword evidence="5" id="KW-1185">Reference proteome</keyword>
<comment type="similarity">
    <text evidence="1 2">Belongs to the GSP E family.</text>
</comment>
<dbReference type="Gene3D" id="3.40.50.300">
    <property type="entry name" value="P-loop containing nucleotide triphosphate hydrolases"/>
    <property type="match status" value="1"/>
</dbReference>
<dbReference type="SUPFAM" id="SSF52540">
    <property type="entry name" value="P-loop containing nucleoside triphosphate hydrolases"/>
    <property type="match status" value="1"/>
</dbReference>
<dbReference type="EMBL" id="RXRX01000018">
    <property type="protein sequence ID" value="RTN18986.1"/>
    <property type="molecule type" value="Genomic_DNA"/>
</dbReference>
<dbReference type="InterPro" id="IPR027417">
    <property type="entry name" value="P-loop_NTPase"/>
</dbReference>
<evidence type="ECO:0000313" key="4">
    <source>
        <dbReference type="EMBL" id="RTN18986.1"/>
    </source>
</evidence>
<dbReference type="CDD" id="cd01130">
    <property type="entry name" value="VirB11-like_ATPase"/>
    <property type="match status" value="1"/>
</dbReference>
<name>A0ABY0AME6_9ENTR</name>
<accession>A0ABY0AME6</accession>
<organism evidence="4 5">
    <name type="scientific">Enterobacter quasimori</name>
    <dbReference type="NCBI Taxonomy" id="2838947"/>
    <lineage>
        <taxon>Bacteria</taxon>
        <taxon>Pseudomonadati</taxon>
        <taxon>Pseudomonadota</taxon>
        <taxon>Gammaproteobacteria</taxon>
        <taxon>Enterobacterales</taxon>
        <taxon>Enterobacteriaceae</taxon>
        <taxon>Enterobacter</taxon>
    </lineage>
</organism>
<feature type="domain" description="Bacterial type II secretion system protein E" evidence="3">
    <location>
        <begin position="192"/>
        <end position="338"/>
    </location>
</feature>
<keyword evidence="2" id="KW-0067">ATP-binding</keyword>
<evidence type="ECO:0000313" key="5">
    <source>
        <dbReference type="Proteomes" id="UP000278241"/>
    </source>
</evidence>
<evidence type="ECO:0000256" key="2">
    <source>
        <dbReference type="RuleBase" id="RU366071"/>
    </source>
</evidence>
<dbReference type="Proteomes" id="UP000278241">
    <property type="component" value="Unassembled WGS sequence"/>
</dbReference>
<evidence type="ECO:0000259" key="3">
    <source>
        <dbReference type="Pfam" id="PF00437"/>
    </source>
</evidence>
<evidence type="ECO:0000256" key="1">
    <source>
        <dbReference type="ARBA" id="ARBA00006611"/>
    </source>
</evidence>
<dbReference type="Gene3D" id="3.30.450.90">
    <property type="match status" value="1"/>
</dbReference>
<protein>
    <recommendedName>
        <fullName evidence="2">Type IV secretion system protein</fullName>
    </recommendedName>
</protein>
<comment type="function">
    <text evidence="2">Part of the Type IV secretion system.</text>
</comment>
<gene>
    <name evidence="4" type="primary">virB11</name>
    <name evidence="4" type="ORF">EKN94_20650</name>
</gene>
<dbReference type="Pfam" id="PF00437">
    <property type="entry name" value="T2SSE"/>
    <property type="match status" value="1"/>
</dbReference>
<reference evidence="4 5" key="1">
    <citation type="submission" date="2018-12" db="EMBL/GenBank/DDBJ databases">
        <title>The Batch Genome Submission of Enterobacter spp. strains.</title>
        <authorList>
            <person name="Wei L."/>
            <person name="Wu W."/>
            <person name="Lin J."/>
            <person name="Zhang X."/>
            <person name="Feng Y."/>
            <person name="Zong Z."/>
        </authorList>
    </citation>
    <scope>NUCLEOTIDE SEQUENCE [LARGE SCALE GENOMIC DNA]</scope>
    <source>
        <strain evidence="4 5">WCHEM090044</strain>
    </source>
</reference>
<keyword evidence="2" id="KW-0547">Nucleotide-binding</keyword>
<dbReference type="PANTHER" id="PTHR30486">
    <property type="entry name" value="TWITCHING MOTILITY PROTEIN PILT"/>
    <property type="match status" value="1"/>
</dbReference>
<dbReference type="NCBIfam" id="TIGR02788">
    <property type="entry name" value="VirB11"/>
    <property type="match status" value="1"/>
</dbReference>
<dbReference type="InterPro" id="IPR014155">
    <property type="entry name" value="VirB11"/>
</dbReference>
<dbReference type="InterPro" id="IPR001482">
    <property type="entry name" value="T2SS/T4SS_dom"/>
</dbReference>
<sequence length="364" mass="41615">MFYRIWTSAQFIGSKMSTNDSGYMVRKLLTPISHYLKDDDVTEIIFNKPGVAYLKTTKGDRREDVPDLTESNMNELLRSIAVYNQTKESSLNYFILPDGERCTVIRSPAAFKGYYGFIIRKFMSISKTLPQYVEDGAFENTKNASFHIMTPELIEKHLHHTDGLRIDEDDAELLGLLYHKRYECFFERAIALQKNIVISGATASGKTTFMRAVLEYMHKETRILTIEDVHELKLENFDNKLPLIFGRGEGQLTSQQLLEACMRATPERILLAELRGVETWDYLQSLNTGHPGSVTSVHAGSAYKAFMRISTLANQSEEGRALGFDVIKETVFSTIDIVVQLKHRKVTEIFYDPVFVLKKLTQNH</sequence>
<dbReference type="PANTHER" id="PTHR30486:SF6">
    <property type="entry name" value="TYPE IV PILUS RETRACTATION ATPASE PILT"/>
    <property type="match status" value="1"/>
</dbReference>